<dbReference type="GeneID" id="26628043"/>
<evidence type="ECO:0000313" key="2">
    <source>
        <dbReference type="Proteomes" id="UP000203130"/>
    </source>
</evidence>
<reference evidence="1 2" key="1">
    <citation type="submission" date="2015-08" db="EMBL/GenBank/DDBJ databases">
        <title>Complete genome sequence analysis of novel bacteriophage IME-EFm5.</title>
        <authorList>
            <person name="Gong P."/>
            <person name="Han W."/>
            <person name="Gu J."/>
        </authorList>
    </citation>
    <scope>NUCLEOTIDE SEQUENCE [LARGE SCALE GENOMIC DNA]</scope>
</reference>
<keyword evidence="1" id="KW-0413">Isomerase</keyword>
<evidence type="ECO:0000313" key="1">
    <source>
        <dbReference type="EMBL" id="ALF01973.1"/>
    </source>
</evidence>
<protein>
    <submittedName>
        <fullName evidence="1">Sugar isomerase</fullName>
    </submittedName>
</protein>
<dbReference type="EMBL" id="KT588072">
    <property type="protein sequence ID" value="ALF01973.1"/>
    <property type="molecule type" value="Genomic_DNA"/>
</dbReference>
<dbReference type="GO" id="GO:0016853">
    <property type="term" value="F:isomerase activity"/>
    <property type="evidence" value="ECO:0007669"/>
    <property type="project" value="UniProtKB-KW"/>
</dbReference>
<name>A0A0M3ULC4_9CAUD</name>
<gene>
    <name evidence="1" type="ORF">EFm5_04</name>
</gene>
<accession>A0A0M3ULC4</accession>
<organism evidence="1 2">
    <name type="scientific">Enterococcus phage IME-EFm5</name>
    <dbReference type="NCBI Taxonomy" id="1718158"/>
    <lineage>
        <taxon>Viruses</taxon>
        <taxon>Duplodnaviria</taxon>
        <taxon>Heunggongvirae</taxon>
        <taxon>Uroviricota</taxon>
        <taxon>Caudoviricetes</taxon>
        <taxon>Efemquintavirus</taxon>
        <taxon>Efemquintavirus Efm5</taxon>
    </lineage>
</organism>
<proteinExistence type="predicted"/>
<dbReference type="RefSeq" id="YP_009200874.1">
    <property type="nucleotide sequence ID" value="NC_028826.1"/>
</dbReference>
<keyword evidence="2" id="KW-1185">Reference proteome</keyword>
<dbReference type="Proteomes" id="UP000203130">
    <property type="component" value="Segment"/>
</dbReference>
<sequence>MKELEDMIKELISEYEQNIKPQYYLGMSDEDAAAEDARADVYSQVIQDLYSLI</sequence>
<dbReference type="KEGG" id="vg:26628043"/>